<gene>
    <name evidence="2" type="ORF">GA0074695_2624</name>
</gene>
<dbReference type="Proteomes" id="UP000198242">
    <property type="component" value="Chromosome I"/>
</dbReference>
<dbReference type="GO" id="GO:0006355">
    <property type="term" value="P:regulation of DNA-templated transcription"/>
    <property type="evidence" value="ECO:0007669"/>
    <property type="project" value="InterPro"/>
</dbReference>
<feature type="domain" description="HTH luxR-type" evidence="1">
    <location>
        <begin position="265"/>
        <end position="322"/>
    </location>
</feature>
<dbReference type="EMBL" id="LT607411">
    <property type="protein sequence ID" value="SCE97806.1"/>
    <property type="molecule type" value="Genomic_DNA"/>
</dbReference>
<evidence type="ECO:0000313" key="3">
    <source>
        <dbReference type="Proteomes" id="UP000198242"/>
    </source>
</evidence>
<dbReference type="InterPro" id="IPR036388">
    <property type="entry name" value="WH-like_DNA-bd_sf"/>
</dbReference>
<dbReference type="InterPro" id="IPR016032">
    <property type="entry name" value="Sig_transdc_resp-reg_C-effctor"/>
</dbReference>
<dbReference type="PANTHER" id="PTHR34293">
    <property type="entry name" value="HTH-TYPE TRANSCRIPTIONAL REGULATOR TRMBL2"/>
    <property type="match status" value="1"/>
</dbReference>
<name>A0A1C4WNE3_MICVI</name>
<evidence type="ECO:0000313" key="2">
    <source>
        <dbReference type="EMBL" id="SCE97806.1"/>
    </source>
</evidence>
<dbReference type="InterPro" id="IPR000792">
    <property type="entry name" value="Tscrpt_reg_LuxR_C"/>
</dbReference>
<reference evidence="3" key="1">
    <citation type="submission" date="2016-06" db="EMBL/GenBank/DDBJ databases">
        <authorList>
            <person name="Varghese N."/>
            <person name="Submissions Spin"/>
        </authorList>
    </citation>
    <scope>NUCLEOTIDE SEQUENCE [LARGE SCALE GENOMIC DNA]</scope>
    <source>
        <strain evidence="3">DSM 43909</strain>
    </source>
</reference>
<keyword evidence="3" id="KW-1185">Reference proteome</keyword>
<sequence length="346" mass="37828">MEAAFRALGLTETEVRLYILLIRSEARWDGSVPQLLDVSPEEAAAAVDGLAAKGLLTRVEGRPAHLIVSPPDIAGEVLVSRRKQELHTAHAALRRLADEYRTAWPDQLRTLVEPTPDAAVRQRIDQIQRMARREVMIFDVPPYASPEAASGAAGNETEFERLAAGVRYRTVYDRRAVEQEGAMLRVARYVEAGEEARMAHRVPLKLMIVDSELAIVPTVAGEAGQSAGSALIHPSPLLDGLIELFEQVWAHALPLSPGGVAQPERPPLSAPDRQLLTLLLGGLTDTVIARQLGVGQRTVLRRVRGLMDRAGAVTRMQLAWYAAQHGWIEPTTPERPQTTSTPDDGD</sequence>
<dbReference type="SUPFAM" id="SSF46894">
    <property type="entry name" value="C-terminal effector domain of the bipartite response regulators"/>
    <property type="match status" value="1"/>
</dbReference>
<evidence type="ECO:0000259" key="1">
    <source>
        <dbReference type="SMART" id="SM00421"/>
    </source>
</evidence>
<dbReference type="PANTHER" id="PTHR34293:SF1">
    <property type="entry name" value="HTH-TYPE TRANSCRIPTIONAL REGULATOR TRMBL2"/>
    <property type="match status" value="1"/>
</dbReference>
<dbReference type="GO" id="GO:0003677">
    <property type="term" value="F:DNA binding"/>
    <property type="evidence" value="ECO:0007669"/>
    <property type="project" value="InterPro"/>
</dbReference>
<organism evidence="2 3">
    <name type="scientific">Micromonospora viridifaciens</name>
    <dbReference type="NCBI Taxonomy" id="1881"/>
    <lineage>
        <taxon>Bacteria</taxon>
        <taxon>Bacillati</taxon>
        <taxon>Actinomycetota</taxon>
        <taxon>Actinomycetes</taxon>
        <taxon>Micromonosporales</taxon>
        <taxon>Micromonosporaceae</taxon>
        <taxon>Micromonospora</taxon>
    </lineage>
</organism>
<dbReference type="Gene3D" id="1.10.10.10">
    <property type="entry name" value="Winged helix-like DNA-binding domain superfamily/Winged helix DNA-binding domain"/>
    <property type="match status" value="2"/>
</dbReference>
<dbReference type="InterPro" id="IPR051797">
    <property type="entry name" value="TrmB-like"/>
</dbReference>
<protein>
    <recommendedName>
        <fullName evidence="1">HTH luxR-type domain-containing protein</fullName>
    </recommendedName>
</protein>
<accession>A0A1C4WNE3</accession>
<dbReference type="AlphaFoldDB" id="A0A1C4WNE3"/>
<proteinExistence type="predicted"/>
<dbReference type="SMART" id="SM00421">
    <property type="entry name" value="HTH_LUXR"/>
    <property type="match status" value="1"/>
</dbReference>